<protein>
    <recommendedName>
        <fullName evidence="2">BRCT domain-containing protein</fullName>
    </recommendedName>
</protein>
<gene>
    <name evidence="3" type="ORF">DB88DRAFT_538068</name>
</gene>
<organism evidence="3 4">
    <name type="scientific">Papiliotrema laurentii</name>
    <name type="common">Cryptococcus laurentii</name>
    <dbReference type="NCBI Taxonomy" id="5418"/>
    <lineage>
        <taxon>Eukaryota</taxon>
        <taxon>Fungi</taxon>
        <taxon>Dikarya</taxon>
        <taxon>Basidiomycota</taxon>
        <taxon>Agaricomycotina</taxon>
        <taxon>Tremellomycetes</taxon>
        <taxon>Tremellales</taxon>
        <taxon>Rhynchogastremaceae</taxon>
        <taxon>Papiliotrema</taxon>
    </lineage>
</organism>
<dbReference type="InterPro" id="IPR001357">
    <property type="entry name" value="BRCT_dom"/>
</dbReference>
<dbReference type="AlphaFoldDB" id="A0AAD9L8D0"/>
<reference evidence="3" key="1">
    <citation type="submission" date="2023-02" db="EMBL/GenBank/DDBJ databases">
        <title>Identification and recombinant expression of a fungal hydrolase from Papiliotrema laurentii that hydrolyzes apple cutin and clears colloidal polyester polyurethane.</title>
        <authorList>
            <consortium name="DOE Joint Genome Institute"/>
            <person name="Roman V.A."/>
            <person name="Bojanowski C."/>
            <person name="Crable B.R."/>
            <person name="Wagner D.N."/>
            <person name="Hung C.S."/>
            <person name="Nadeau L.J."/>
            <person name="Schratz L."/>
            <person name="Haridas S."/>
            <person name="Pangilinan J."/>
            <person name="Lipzen A."/>
            <person name="Na H."/>
            <person name="Yan M."/>
            <person name="Ng V."/>
            <person name="Grigoriev I.V."/>
            <person name="Spatafora J.W."/>
            <person name="Barlow D."/>
            <person name="Biffinger J."/>
            <person name="Kelley-Loughnane N."/>
            <person name="Varaljay V.A."/>
            <person name="Crookes-Goodson W.J."/>
        </authorList>
    </citation>
    <scope>NUCLEOTIDE SEQUENCE</scope>
    <source>
        <strain evidence="3">5307AH</strain>
    </source>
</reference>
<evidence type="ECO:0000313" key="3">
    <source>
        <dbReference type="EMBL" id="KAK1926139.1"/>
    </source>
</evidence>
<feature type="region of interest" description="Disordered" evidence="1">
    <location>
        <begin position="74"/>
        <end position="146"/>
    </location>
</feature>
<feature type="domain" description="BRCT" evidence="2">
    <location>
        <begin position="54"/>
        <end position="77"/>
    </location>
</feature>
<keyword evidence="4" id="KW-1185">Reference proteome</keyword>
<evidence type="ECO:0000313" key="4">
    <source>
        <dbReference type="Proteomes" id="UP001182556"/>
    </source>
</evidence>
<dbReference type="PROSITE" id="PS50172">
    <property type="entry name" value="BRCT"/>
    <property type="match status" value="1"/>
</dbReference>
<name>A0AAD9L8D0_PAPLA</name>
<dbReference type="Proteomes" id="UP001182556">
    <property type="component" value="Unassembled WGS sequence"/>
</dbReference>
<evidence type="ECO:0000259" key="2">
    <source>
        <dbReference type="PROSITE" id="PS50172"/>
    </source>
</evidence>
<proteinExistence type="predicted"/>
<dbReference type="EMBL" id="JAODAN010000002">
    <property type="protein sequence ID" value="KAK1926139.1"/>
    <property type="molecule type" value="Genomic_DNA"/>
</dbReference>
<sequence>MPMEYTDYTHTVGAVPRHYVLRNQQRPTGLRRLVSLYGHVDMNGQLLYPATKTIVRLEWVQECFRAGALLPTDQWEIRGGDGPRTAVGVVSRRSDSSRPAQTPCPQDIDVDPRPAHQRPCRPAFRPSRPRVFDLRPSPGDPDRGRR</sequence>
<evidence type="ECO:0000256" key="1">
    <source>
        <dbReference type="SAM" id="MobiDB-lite"/>
    </source>
</evidence>
<accession>A0AAD9L8D0</accession>
<comment type="caution">
    <text evidence="3">The sequence shown here is derived from an EMBL/GenBank/DDBJ whole genome shotgun (WGS) entry which is preliminary data.</text>
</comment>